<feature type="domain" description="Glycosyltransferase subfamily 4-like N-terminal" evidence="5">
    <location>
        <begin position="26"/>
        <end position="178"/>
    </location>
</feature>
<dbReference type="InterPro" id="IPR028098">
    <property type="entry name" value="Glyco_trans_4-like_N"/>
</dbReference>
<sequence length="368" mass="40229">MPRVAIAKNTLQVPPTYFAVAHAMRLREEFDFELFTMAADVQDPAVRLPLDEAVPFRSAPLRTREYLIPLFLARMSRRIRRFRPDLIHQHFATWSWPASRAAAKDDVPMLTTIHGADVVAAGATGGGLLGAWNRRNAELAAARSRRVLAVSEYLADSAVRAGFPADRLEVHYQGIDTDFFTPEPSVGLRTDAPPTIVFVGAISTQKGVDQLVEASIEVQRTVPHRLELIGSGPLLAPLQESAPAHIAFLGRQDREAVRARLRAASLLVLPTVTTEAAGLVLLEAQACGTPVIAYRSGGTSEMLDDGSTGQLIEPGNVRALEAAIRAQLALPSAEAERMRRRAREFVVQQRSLEVSARQLAEHYRSLIG</sequence>
<dbReference type="EMBL" id="CP094533">
    <property type="protein sequence ID" value="UOE26043.1"/>
    <property type="molecule type" value="Genomic_DNA"/>
</dbReference>
<evidence type="ECO:0000256" key="1">
    <source>
        <dbReference type="ARBA" id="ARBA00021292"/>
    </source>
</evidence>
<evidence type="ECO:0000256" key="2">
    <source>
        <dbReference type="ARBA" id="ARBA00022676"/>
    </source>
</evidence>
<dbReference type="Proteomes" id="UP000831304">
    <property type="component" value="Chromosome"/>
</dbReference>
<dbReference type="PANTHER" id="PTHR45947">
    <property type="entry name" value="SULFOQUINOVOSYL TRANSFERASE SQD2"/>
    <property type="match status" value="1"/>
</dbReference>
<dbReference type="SUPFAM" id="SSF53756">
    <property type="entry name" value="UDP-Glycosyltransferase/glycogen phosphorylase"/>
    <property type="match status" value="1"/>
</dbReference>
<organism evidence="6 7">
    <name type="scientific">Agromyces soli</name>
    <dbReference type="NCBI Taxonomy" id="659012"/>
    <lineage>
        <taxon>Bacteria</taxon>
        <taxon>Bacillati</taxon>
        <taxon>Actinomycetota</taxon>
        <taxon>Actinomycetes</taxon>
        <taxon>Micrococcales</taxon>
        <taxon>Microbacteriaceae</taxon>
        <taxon>Agromyces</taxon>
    </lineage>
</organism>
<dbReference type="RefSeq" id="WP_243568883.1">
    <property type="nucleotide sequence ID" value="NZ_BAAARD010000006.1"/>
</dbReference>
<name>A0ABY4AW19_9MICO</name>
<dbReference type="Pfam" id="PF13439">
    <property type="entry name" value="Glyco_transf_4"/>
    <property type="match status" value="1"/>
</dbReference>
<feature type="domain" description="Glycosyl transferase family 1" evidence="4">
    <location>
        <begin position="191"/>
        <end position="344"/>
    </location>
</feature>
<dbReference type="Gene3D" id="3.40.50.2000">
    <property type="entry name" value="Glycogen Phosphorylase B"/>
    <property type="match status" value="2"/>
</dbReference>
<dbReference type="Pfam" id="PF00534">
    <property type="entry name" value="Glycos_transf_1"/>
    <property type="match status" value="1"/>
</dbReference>
<proteinExistence type="predicted"/>
<keyword evidence="7" id="KW-1185">Reference proteome</keyword>
<keyword evidence="2 6" id="KW-0328">Glycosyltransferase</keyword>
<dbReference type="InterPro" id="IPR050194">
    <property type="entry name" value="Glycosyltransferase_grp1"/>
</dbReference>
<dbReference type="InterPro" id="IPR001296">
    <property type="entry name" value="Glyco_trans_1"/>
</dbReference>
<protein>
    <recommendedName>
        <fullName evidence="1">D-inositol 3-phosphate glycosyltransferase</fullName>
    </recommendedName>
</protein>
<evidence type="ECO:0000259" key="5">
    <source>
        <dbReference type="Pfam" id="PF13439"/>
    </source>
</evidence>
<dbReference type="GO" id="GO:0016757">
    <property type="term" value="F:glycosyltransferase activity"/>
    <property type="evidence" value="ECO:0007669"/>
    <property type="project" value="UniProtKB-KW"/>
</dbReference>
<gene>
    <name evidence="6" type="ORF">MTP13_17300</name>
</gene>
<accession>A0ABY4AW19</accession>
<evidence type="ECO:0000256" key="3">
    <source>
        <dbReference type="ARBA" id="ARBA00022679"/>
    </source>
</evidence>
<keyword evidence="3 6" id="KW-0808">Transferase</keyword>
<reference evidence="6 7" key="1">
    <citation type="submission" date="2022-03" db="EMBL/GenBank/DDBJ databases">
        <title>Agromyces sp. isolated from the gut of P. brevitarsis seulensis larvae.</title>
        <authorList>
            <person name="Won M."/>
            <person name="Kwon S.-W."/>
        </authorList>
    </citation>
    <scope>NUCLEOTIDE SEQUENCE [LARGE SCALE GENOMIC DNA]</scope>
    <source>
        <strain evidence="6 7">KACC 16215</strain>
    </source>
</reference>
<evidence type="ECO:0000313" key="7">
    <source>
        <dbReference type="Proteomes" id="UP000831304"/>
    </source>
</evidence>
<evidence type="ECO:0000259" key="4">
    <source>
        <dbReference type="Pfam" id="PF00534"/>
    </source>
</evidence>
<dbReference type="PANTHER" id="PTHR45947:SF3">
    <property type="entry name" value="SULFOQUINOVOSYL TRANSFERASE SQD2"/>
    <property type="match status" value="1"/>
</dbReference>
<evidence type="ECO:0000313" key="6">
    <source>
        <dbReference type="EMBL" id="UOE26043.1"/>
    </source>
</evidence>